<evidence type="ECO:0000256" key="1">
    <source>
        <dbReference type="SAM" id="Coils"/>
    </source>
</evidence>
<evidence type="ECO:0000313" key="3">
    <source>
        <dbReference type="Proteomes" id="UP000197215"/>
    </source>
</evidence>
<sequence length="122" mass="13605">MRFYEFKTFKPTSSTKPLTPPQARIKALKDQAKNAQAAVKAERARQKIQAGQQELTKVESTHKMQSNSFKAQYKMNNAYTAWMTAGTYGNFNDALAAALRKKKAGAIVVRIEDGNKVVVYSS</sequence>
<gene>
    <name evidence="2" type="ORF">SAMN06295916_0548</name>
</gene>
<dbReference type="Proteomes" id="UP000197215">
    <property type="component" value="Unassembled WGS sequence"/>
</dbReference>
<dbReference type="EMBL" id="FYEX01000001">
    <property type="protein sequence ID" value="SNC61797.1"/>
    <property type="molecule type" value="Genomic_DNA"/>
</dbReference>
<accession>A0A212T6X0</accession>
<evidence type="ECO:0000313" key="2">
    <source>
        <dbReference type="EMBL" id="SNC61797.1"/>
    </source>
</evidence>
<dbReference type="AlphaFoldDB" id="A0A212T6X0"/>
<organism evidence="2 3">
    <name type="scientific">Polynucleobacter victoriensis</name>
    <dbReference type="NCBI Taxonomy" id="2049319"/>
    <lineage>
        <taxon>Bacteria</taxon>
        <taxon>Pseudomonadati</taxon>
        <taxon>Pseudomonadota</taxon>
        <taxon>Betaproteobacteria</taxon>
        <taxon>Burkholderiales</taxon>
        <taxon>Burkholderiaceae</taxon>
        <taxon>Polynucleobacter</taxon>
    </lineage>
</organism>
<feature type="coiled-coil region" evidence="1">
    <location>
        <begin position="25"/>
        <end position="61"/>
    </location>
</feature>
<protein>
    <submittedName>
        <fullName evidence="2">Uncharacterized protein</fullName>
    </submittedName>
</protein>
<keyword evidence="3" id="KW-1185">Reference proteome</keyword>
<dbReference type="OrthoDB" id="9133909at2"/>
<reference evidence="2 3" key="1">
    <citation type="submission" date="2017-06" db="EMBL/GenBank/DDBJ databases">
        <authorList>
            <person name="Kim H.J."/>
            <person name="Triplett B.A."/>
        </authorList>
    </citation>
    <scope>NUCLEOTIDE SEQUENCE [LARGE SCALE GENOMIC DNA]</scope>
    <source>
        <strain evidence="2 3">MWH-VicM1</strain>
    </source>
</reference>
<name>A0A212T6X0_9BURK</name>
<keyword evidence="1" id="KW-0175">Coiled coil</keyword>
<proteinExistence type="predicted"/>
<dbReference type="RefSeq" id="WP_088812440.1">
    <property type="nucleotide sequence ID" value="NZ_FYEX01000001.1"/>
</dbReference>